<evidence type="ECO:0000313" key="3">
    <source>
        <dbReference type="Proteomes" id="UP000019116"/>
    </source>
</evidence>
<reference evidence="2" key="1">
    <citation type="submission" date="2018-08" db="EMBL/GenBank/DDBJ databases">
        <authorList>
            <person name="Rossello M."/>
        </authorList>
    </citation>
    <scope>NUCLEOTIDE SEQUENCE [LARGE SCALE GENOMIC DNA]</scope>
    <source>
        <strain evidence="2">cv. Chinese Spring</strain>
    </source>
</reference>
<dbReference type="EnsemblPlants" id="TraesCS2A02G579100.1">
    <property type="protein sequence ID" value="TraesCS2A02G579100.1.cds1"/>
    <property type="gene ID" value="TraesCS2A02G579100"/>
</dbReference>
<dbReference type="Gramene" id="TraesCS2A02G579100.1">
    <property type="protein sequence ID" value="TraesCS2A02G579100.1.cds1"/>
    <property type="gene ID" value="TraesCS2A02G579100"/>
</dbReference>
<feature type="compositionally biased region" description="Polar residues" evidence="1">
    <location>
        <begin position="139"/>
        <end position="168"/>
    </location>
</feature>
<feature type="region of interest" description="Disordered" evidence="1">
    <location>
        <begin position="89"/>
        <end position="218"/>
    </location>
</feature>
<sequence length="218" mass="23542">MDRVTNFFGAQWDTTTTSLSESCGNLYKFLLPRFWRPVSQPDDCDAAFTNATSERRLHDPERALVVMYGDRHLYYLNAVPFLISDDGPSPPANTASTPIDGGVAPAATLARSPDPLAPRDLLTLETIQGPPHHLDGDTYSISDDGSSPSVNTTSDDGFSPSVNTTSTPIDGGAAPAPTPARSPDPHAPSTLETVRIKPRHTVDHPRTKQSHQHDTEIC</sequence>
<dbReference type="Proteomes" id="UP000019116">
    <property type="component" value="Chromosome 2A"/>
</dbReference>
<feature type="compositionally biased region" description="Pro residues" evidence="1">
    <location>
        <begin position="176"/>
        <end position="186"/>
    </location>
</feature>
<evidence type="ECO:0000256" key="1">
    <source>
        <dbReference type="SAM" id="MobiDB-lite"/>
    </source>
</evidence>
<keyword evidence="3" id="KW-1185">Reference proteome</keyword>
<dbReference type="AlphaFoldDB" id="A0A3B6B9E4"/>
<dbReference type="Gramene" id="TraesCS2A03G1315200.1">
    <property type="protein sequence ID" value="TraesCS2A03G1315200.1.CDS1"/>
    <property type="gene ID" value="TraesCS2A03G1315200"/>
</dbReference>
<protein>
    <submittedName>
        <fullName evidence="2">Uncharacterized protein</fullName>
    </submittedName>
</protein>
<dbReference type="Gramene" id="TraesWEE_scaffold_040421_01G000200.1">
    <property type="protein sequence ID" value="TraesWEE_scaffold_040421_01G000200.1"/>
    <property type="gene ID" value="TraesWEE_scaffold_040421_01G000200"/>
</dbReference>
<name>A0A3B6B9E4_WHEAT</name>
<proteinExistence type="predicted"/>
<reference evidence="2" key="2">
    <citation type="submission" date="2018-10" db="UniProtKB">
        <authorList>
            <consortium name="EnsemblPlants"/>
        </authorList>
    </citation>
    <scope>IDENTIFICATION</scope>
</reference>
<dbReference type="Gramene" id="TraesROB_scaffold_033059_01G000200.1">
    <property type="protein sequence ID" value="TraesROB_scaffold_033059_01G000200.1"/>
    <property type="gene ID" value="TraesROB_scaffold_033059_01G000200"/>
</dbReference>
<evidence type="ECO:0000313" key="2">
    <source>
        <dbReference type="EnsemblPlants" id="TraesCS2A02G579100.1.cds1"/>
    </source>
</evidence>
<dbReference type="Gramene" id="TraesCLE_scaffold_088795_01G000100.1">
    <property type="protein sequence ID" value="TraesCLE_scaffold_088795_01G000100.1"/>
    <property type="gene ID" value="TraesCLE_scaffold_088795_01G000100"/>
</dbReference>
<organism evidence="2">
    <name type="scientific">Triticum aestivum</name>
    <name type="common">Wheat</name>
    <dbReference type="NCBI Taxonomy" id="4565"/>
    <lineage>
        <taxon>Eukaryota</taxon>
        <taxon>Viridiplantae</taxon>
        <taxon>Streptophyta</taxon>
        <taxon>Embryophyta</taxon>
        <taxon>Tracheophyta</taxon>
        <taxon>Spermatophyta</taxon>
        <taxon>Magnoliopsida</taxon>
        <taxon>Liliopsida</taxon>
        <taxon>Poales</taxon>
        <taxon>Poaceae</taxon>
        <taxon>BOP clade</taxon>
        <taxon>Pooideae</taxon>
        <taxon>Triticodae</taxon>
        <taxon>Triticeae</taxon>
        <taxon>Triticinae</taxon>
        <taxon>Triticum</taxon>
    </lineage>
</organism>
<dbReference type="Gramene" id="TraesRN2A0101318000.1">
    <property type="protein sequence ID" value="TraesRN2A0101318000.1"/>
    <property type="gene ID" value="TraesRN2A0101318000"/>
</dbReference>
<dbReference type="Gramene" id="TraesCAD_scaffold_037364_01G000200.1">
    <property type="protein sequence ID" value="TraesCAD_scaffold_037364_01G000200.1"/>
    <property type="gene ID" value="TraesCAD_scaffold_037364_01G000200"/>
</dbReference>
<accession>A0A3B6B9E4</accession>
<feature type="compositionally biased region" description="Basic and acidic residues" evidence="1">
    <location>
        <begin position="200"/>
        <end position="218"/>
    </location>
</feature>